<dbReference type="SUPFAM" id="SSF81296">
    <property type="entry name" value="E set domains"/>
    <property type="match status" value="1"/>
</dbReference>
<evidence type="ECO:0000256" key="9">
    <source>
        <dbReference type="ARBA" id="ARBA00023136"/>
    </source>
</evidence>
<dbReference type="Pfam" id="PF01007">
    <property type="entry name" value="IRK"/>
    <property type="match status" value="1"/>
</dbReference>
<dbReference type="FunFam" id="1.10.287.70:FF:000019">
    <property type="entry name" value="G protein-activated inward rectifier potassium channel 1"/>
    <property type="match status" value="1"/>
</dbReference>
<dbReference type="InterPro" id="IPR040445">
    <property type="entry name" value="Kir_TM"/>
</dbReference>
<dbReference type="Proteomes" id="UP000009022">
    <property type="component" value="Unassembled WGS sequence"/>
</dbReference>
<dbReference type="PRINTS" id="PR01320">
    <property type="entry name" value="KIRCHANNEL"/>
</dbReference>
<evidence type="ECO:0000313" key="15">
    <source>
        <dbReference type="EMBL" id="EDV27930.1"/>
    </source>
</evidence>
<sequence>GHNYRTLNRLIEKNGAINVKRQVPNRWSWYGRDLFTTIMNAPIRTNVIVFFVAYVISWWIFGFLWWIMGYLRGDFLPQHQLWHHIGNYTPCVQNCDGFWESLLFSIETQTTIGYGVRAVTQKCPEGIFLLQLQTILGYLIDSFALGIFFAKLSQAKYRTKTLTASKRAVVSLRNDVLNLMIRIGDLRRNPICEVQIYGLLYKDTITKEGEILMNEPFLIEFEPSYIHLLTPLVVCHPIDGQSPLHDMTADDLFAKNAELVVIIEGIVESTGQTTQYRTSYKPHEIIFGSYFQNIASRDRYGRLNIDYSRF</sequence>
<dbReference type="InterPro" id="IPR016449">
    <property type="entry name" value="K_chnl_inward-rec_Kir"/>
</dbReference>
<comment type="similarity">
    <text evidence="11">Belongs to the inward rectifier-type potassium channel (TC 1.A.2.1) family.</text>
</comment>
<evidence type="ECO:0000256" key="7">
    <source>
        <dbReference type="ARBA" id="ARBA00022989"/>
    </source>
</evidence>
<evidence type="ECO:0000256" key="11">
    <source>
        <dbReference type="RuleBase" id="RU003822"/>
    </source>
</evidence>
<keyword evidence="16" id="KW-1185">Reference proteome</keyword>
<comment type="subcellular location">
    <subcellularLocation>
        <location evidence="1 11">Membrane</location>
        <topology evidence="1 11">Multi-pass membrane protein</topology>
    </subcellularLocation>
</comment>
<evidence type="ECO:0000256" key="3">
    <source>
        <dbReference type="ARBA" id="ARBA00022538"/>
    </source>
</evidence>
<keyword evidence="7 12" id="KW-1133">Transmembrane helix</keyword>
<name>B3RMY4_TRIAD</name>
<keyword evidence="5 11" id="KW-0851">Voltage-gated channel</keyword>
<evidence type="ECO:0000313" key="16">
    <source>
        <dbReference type="Proteomes" id="UP000009022"/>
    </source>
</evidence>
<dbReference type="CTD" id="6750979"/>
<dbReference type="eggNOG" id="KOG3827">
    <property type="taxonomic scope" value="Eukaryota"/>
</dbReference>
<dbReference type="GO" id="GO:1990573">
    <property type="term" value="P:potassium ion import across plasma membrane"/>
    <property type="evidence" value="ECO:0000318"/>
    <property type="project" value="GO_Central"/>
</dbReference>
<dbReference type="AlphaFoldDB" id="B3RMY4"/>
<evidence type="ECO:0008006" key="17">
    <source>
        <dbReference type="Google" id="ProtNLM"/>
    </source>
</evidence>
<gene>
    <name evidence="15" type="ORF">TRIADDRAFT_3835</name>
</gene>
<dbReference type="PANTHER" id="PTHR11767">
    <property type="entry name" value="INWARD RECTIFIER POTASSIUM CHANNEL"/>
    <property type="match status" value="1"/>
</dbReference>
<dbReference type="GO" id="GO:0034702">
    <property type="term" value="C:monoatomic ion channel complex"/>
    <property type="evidence" value="ECO:0007669"/>
    <property type="project" value="UniProtKB-KW"/>
</dbReference>
<keyword evidence="6 11" id="KW-0630">Potassium</keyword>
<dbReference type="FunCoup" id="B3RMY4">
    <property type="interactions" value="1006"/>
</dbReference>
<dbReference type="GO" id="GO:0034765">
    <property type="term" value="P:regulation of monoatomic ion transmembrane transport"/>
    <property type="evidence" value="ECO:0000318"/>
    <property type="project" value="GO_Central"/>
</dbReference>
<dbReference type="InterPro" id="IPR041647">
    <property type="entry name" value="IRK_C"/>
</dbReference>
<feature type="domain" description="Potassium channel inwardly rectifying transmembrane" evidence="13">
    <location>
        <begin position="11"/>
        <end position="154"/>
    </location>
</feature>
<dbReference type="HOGENOM" id="CLU_022738_3_0_1"/>
<dbReference type="OMA" id="FHETYEI"/>
<keyword evidence="2 11" id="KW-0813">Transport</keyword>
<feature type="transmembrane region" description="Helical" evidence="12">
    <location>
        <begin position="47"/>
        <end position="68"/>
    </location>
</feature>
<reference evidence="15 16" key="1">
    <citation type="journal article" date="2008" name="Nature">
        <title>The Trichoplax genome and the nature of placozoans.</title>
        <authorList>
            <person name="Srivastava M."/>
            <person name="Begovic E."/>
            <person name="Chapman J."/>
            <person name="Putnam N.H."/>
            <person name="Hellsten U."/>
            <person name="Kawashima T."/>
            <person name="Kuo A."/>
            <person name="Mitros T."/>
            <person name="Salamov A."/>
            <person name="Carpenter M.L."/>
            <person name="Signorovitch A.Y."/>
            <person name="Moreno M.A."/>
            <person name="Kamm K."/>
            <person name="Grimwood J."/>
            <person name="Schmutz J."/>
            <person name="Shapiro H."/>
            <person name="Grigoriev I.V."/>
            <person name="Buss L.W."/>
            <person name="Schierwater B."/>
            <person name="Dellaporta S.L."/>
            <person name="Rokhsar D.S."/>
        </authorList>
    </citation>
    <scope>NUCLEOTIDE SEQUENCE [LARGE SCALE GENOMIC DNA]</scope>
    <source>
        <strain evidence="15 16">Grell-BS-1999</strain>
    </source>
</reference>
<organism evidence="15 16">
    <name type="scientific">Trichoplax adhaerens</name>
    <name type="common">Trichoplax reptans</name>
    <dbReference type="NCBI Taxonomy" id="10228"/>
    <lineage>
        <taxon>Eukaryota</taxon>
        <taxon>Metazoa</taxon>
        <taxon>Placozoa</taxon>
        <taxon>Uniplacotomia</taxon>
        <taxon>Trichoplacea</taxon>
        <taxon>Trichoplacidae</taxon>
        <taxon>Trichoplax</taxon>
    </lineage>
</organism>
<dbReference type="InterPro" id="IPR014756">
    <property type="entry name" value="Ig_E-set"/>
</dbReference>
<proteinExistence type="inferred from homology"/>
<dbReference type="GO" id="GO:0005886">
    <property type="term" value="C:plasma membrane"/>
    <property type="evidence" value="ECO:0000318"/>
    <property type="project" value="GO_Central"/>
</dbReference>
<evidence type="ECO:0000259" key="13">
    <source>
        <dbReference type="Pfam" id="PF01007"/>
    </source>
</evidence>
<evidence type="ECO:0000256" key="5">
    <source>
        <dbReference type="ARBA" id="ARBA00022882"/>
    </source>
</evidence>
<dbReference type="OrthoDB" id="273257at2759"/>
<dbReference type="InterPro" id="IPR013518">
    <property type="entry name" value="K_chnl_inward-rec_Kir_cyto"/>
</dbReference>
<evidence type="ECO:0000259" key="14">
    <source>
        <dbReference type="Pfam" id="PF17655"/>
    </source>
</evidence>
<evidence type="ECO:0000256" key="12">
    <source>
        <dbReference type="SAM" id="Phobius"/>
    </source>
</evidence>
<keyword evidence="8 11" id="KW-0406">Ion transport</keyword>
<dbReference type="STRING" id="10228.B3RMY4"/>
<dbReference type="Pfam" id="PF17655">
    <property type="entry name" value="IRK_C"/>
    <property type="match status" value="1"/>
</dbReference>
<keyword evidence="10 11" id="KW-0407">Ion channel</keyword>
<feature type="domain" description="Inward rectifier potassium channel C-terminal" evidence="14">
    <location>
        <begin position="164"/>
        <end position="310"/>
    </location>
</feature>
<feature type="non-terminal residue" evidence="15">
    <location>
        <position position="1"/>
    </location>
</feature>
<protein>
    <recommendedName>
        <fullName evidence="17">Inward rectifier potassium channel C-terminal domain-containing protein</fullName>
    </recommendedName>
</protein>
<keyword evidence="4 11" id="KW-0812">Transmembrane</keyword>
<dbReference type="Gene3D" id="2.60.40.1400">
    <property type="entry name" value="G protein-activated inward rectifier potassium channel 1"/>
    <property type="match status" value="1"/>
</dbReference>
<evidence type="ECO:0000256" key="2">
    <source>
        <dbReference type="ARBA" id="ARBA00022448"/>
    </source>
</evidence>
<dbReference type="GeneID" id="6750979"/>
<evidence type="ECO:0000256" key="6">
    <source>
        <dbReference type="ARBA" id="ARBA00022958"/>
    </source>
</evidence>
<dbReference type="KEGG" id="tad:TRIADDRAFT_3835"/>
<keyword evidence="9 12" id="KW-0472">Membrane</keyword>
<accession>B3RMY4</accession>
<feature type="transmembrane region" description="Helical" evidence="12">
    <location>
        <begin position="127"/>
        <end position="150"/>
    </location>
</feature>
<dbReference type="PANTHER" id="PTHR11767:SF102">
    <property type="entry name" value="INWARDLY RECTIFYING POTASSIUM CHANNEL 1, ISOFORM F"/>
    <property type="match status" value="1"/>
</dbReference>
<feature type="non-terminal residue" evidence="15">
    <location>
        <position position="310"/>
    </location>
</feature>
<dbReference type="EMBL" id="DS985242">
    <property type="protein sequence ID" value="EDV27930.1"/>
    <property type="molecule type" value="Genomic_DNA"/>
</dbReference>
<dbReference type="PhylomeDB" id="B3RMY4"/>
<dbReference type="InParanoid" id="B3RMY4"/>
<evidence type="ECO:0000256" key="8">
    <source>
        <dbReference type="ARBA" id="ARBA00023065"/>
    </source>
</evidence>
<dbReference type="Gene3D" id="1.10.287.70">
    <property type="match status" value="1"/>
</dbReference>
<evidence type="ECO:0000256" key="4">
    <source>
        <dbReference type="ARBA" id="ARBA00022692"/>
    </source>
</evidence>
<keyword evidence="3 11" id="KW-0633">Potassium transport</keyword>
<dbReference type="GO" id="GO:0005242">
    <property type="term" value="F:inward rectifier potassium channel activity"/>
    <property type="evidence" value="ECO:0000318"/>
    <property type="project" value="GO_Central"/>
</dbReference>
<dbReference type="RefSeq" id="XP_002109764.1">
    <property type="nucleotide sequence ID" value="XM_002109728.1"/>
</dbReference>
<evidence type="ECO:0000256" key="10">
    <source>
        <dbReference type="ARBA" id="ARBA00023303"/>
    </source>
</evidence>
<dbReference type="SUPFAM" id="SSF81324">
    <property type="entry name" value="Voltage-gated potassium channels"/>
    <property type="match status" value="1"/>
</dbReference>
<evidence type="ECO:0000256" key="1">
    <source>
        <dbReference type="ARBA" id="ARBA00004141"/>
    </source>
</evidence>